<evidence type="ECO:0000256" key="1">
    <source>
        <dbReference type="SAM" id="Coils"/>
    </source>
</evidence>
<accession>A0A7W7Y6F2</accession>
<feature type="coiled-coil region" evidence="1">
    <location>
        <begin position="300"/>
        <end position="327"/>
    </location>
</feature>
<proteinExistence type="predicted"/>
<evidence type="ECO:0000256" key="2">
    <source>
        <dbReference type="SAM" id="MobiDB-lite"/>
    </source>
</evidence>
<sequence>YPLVAELATASGAVAIAGEAGMIRAASSSDMNRLLTPAGKTIISPLTTMIQSEIMQNPHRNPSHIATELRVHLGLADDKDLFGDVSADPELKNVAAVINRTAAAVRTSIESTTGITTTGFETAILALVTNIVMENLDKVKEELAKTEPGAPELTVTTDSEEIAAIGGTVTDSSNAQNNGIKQIADQDLLLWSVDISGGGDLYATAAGFFSSDCPTGMDYCVQFNFDGGRSSMFSGDEDHPEYNSSNTSFNPESGDGRFSRVEVDANGYFTVFAPFGVFFIEDVSESNLSGERAVRSLVMASTLRSKLREAQEDCDNKNSDEDEASCEANLEKLRSALEKTVVFADGDKRYTTSVRFMPHLNHLSQSDKSTLLAGMRSVITDGNGISCSPGASWDSLVGQKVLRMGPNEDSWWTLGKSGDRYTLSRSGNTTNVEVVTVDGAASDESFIHFRFDDDANIIMLKSNSESCGIASNMLGYNEPWDMYHFMLLNKSAMDKVVNAVRPD</sequence>
<feature type="compositionally biased region" description="Polar residues" evidence="2">
    <location>
        <begin position="242"/>
        <end position="251"/>
    </location>
</feature>
<feature type="non-terminal residue" evidence="3">
    <location>
        <position position="1"/>
    </location>
</feature>
<name>A0A7W7Y6F2_9BACT</name>
<dbReference type="EMBL" id="JACHID010000028">
    <property type="protein sequence ID" value="MBB5022926.1"/>
    <property type="molecule type" value="Genomic_DNA"/>
</dbReference>
<keyword evidence="4" id="KW-1185">Reference proteome</keyword>
<organism evidence="3 4">
    <name type="scientific">Desulfurispira natronophila</name>
    <dbReference type="NCBI Taxonomy" id="682562"/>
    <lineage>
        <taxon>Bacteria</taxon>
        <taxon>Pseudomonadati</taxon>
        <taxon>Chrysiogenota</taxon>
        <taxon>Chrysiogenia</taxon>
        <taxon>Chrysiogenales</taxon>
        <taxon>Chrysiogenaceae</taxon>
        <taxon>Desulfurispira</taxon>
    </lineage>
</organism>
<keyword evidence="1" id="KW-0175">Coiled coil</keyword>
<protein>
    <submittedName>
        <fullName evidence="3">Uncharacterized protein</fullName>
    </submittedName>
</protein>
<comment type="caution">
    <text evidence="3">The sequence shown here is derived from an EMBL/GenBank/DDBJ whole genome shotgun (WGS) entry which is preliminary data.</text>
</comment>
<gene>
    <name evidence="3" type="ORF">HNR37_002275</name>
</gene>
<dbReference type="AlphaFoldDB" id="A0A7W7Y6F2"/>
<dbReference type="RefSeq" id="WP_183734265.1">
    <property type="nucleotide sequence ID" value="NZ_JACHID010000028.1"/>
</dbReference>
<dbReference type="Proteomes" id="UP000528322">
    <property type="component" value="Unassembled WGS sequence"/>
</dbReference>
<feature type="region of interest" description="Disordered" evidence="2">
    <location>
        <begin position="234"/>
        <end position="254"/>
    </location>
</feature>
<reference evidence="3 4" key="1">
    <citation type="submission" date="2020-08" db="EMBL/GenBank/DDBJ databases">
        <title>Genomic Encyclopedia of Type Strains, Phase IV (KMG-IV): sequencing the most valuable type-strain genomes for metagenomic binning, comparative biology and taxonomic classification.</title>
        <authorList>
            <person name="Goeker M."/>
        </authorList>
    </citation>
    <scope>NUCLEOTIDE SEQUENCE [LARGE SCALE GENOMIC DNA]</scope>
    <source>
        <strain evidence="3 4">DSM 22071</strain>
    </source>
</reference>
<evidence type="ECO:0000313" key="3">
    <source>
        <dbReference type="EMBL" id="MBB5022926.1"/>
    </source>
</evidence>
<evidence type="ECO:0000313" key="4">
    <source>
        <dbReference type="Proteomes" id="UP000528322"/>
    </source>
</evidence>